<dbReference type="PANTHER" id="PTHR22930:SF85">
    <property type="entry name" value="GH03217P-RELATED"/>
    <property type="match status" value="1"/>
</dbReference>
<evidence type="ECO:0000256" key="3">
    <source>
        <dbReference type="ARBA" id="ARBA00006958"/>
    </source>
</evidence>
<evidence type="ECO:0000256" key="2">
    <source>
        <dbReference type="ARBA" id="ARBA00004123"/>
    </source>
</evidence>
<dbReference type="GO" id="GO:0004518">
    <property type="term" value="F:nuclease activity"/>
    <property type="evidence" value="ECO:0007669"/>
    <property type="project" value="UniProtKB-KW"/>
</dbReference>
<dbReference type="PANTHER" id="PTHR22930">
    <property type="match status" value="1"/>
</dbReference>
<dbReference type="InterPro" id="IPR027806">
    <property type="entry name" value="HARBI1_dom"/>
</dbReference>
<evidence type="ECO:0000259" key="8">
    <source>
        <dbReference type="Pfam" id="PF13359"/>
    </source>
</evidence>
<dbReference type="GO" id="GO:0016787">
    <property type="term" value="F:hydrolase activity"/>
    <property type="evidence" value="ECO:0007669"/>
    <property type="project" value="UniProtKB-KW"/>
</dbReference>
<dbReference type="AlphaFoldDB" id="A0A9D4Q397"/>
<keyword evidence="7" id="KW-0539">Nucleus</keyword>
<dbReference type="VEuPathDB" id="VectorBase:RSAN_028100"/>
<gene>
    <name evidence="9" type="ORF">HPB52_022407</name>
</gene>
<dbReference type="Pfam" id="PF13359">
    <property type="entry name" value="DDE_Tnp_4"/>
    <property type="match status" value="1"/>
</dbReference>
<comment type="subcellular location">
    <subcellularLocation>
        <location evidence="2">Nucleus</location>
    </subcellularLocation>
</comment>
<dbReference type="Proteomes" id="UP000821837">
    <property type="component" value="Chromosome 3"/>
</dbReference>
<dbReference type="InterPro" id="IPR045249">
    <property type="entry name" value="HARBI1-like"/>
</dbReference>
<evidence type="ECO:0000313" key="9">
    <source>
        <dbReference type="EMBL" id="KAH7963679.1"/>
    </source>
</evidence>
<reference evidence="9" key="1">
    <citation type="journal article" date="2020" name="Cell">
        <title>Large-Scale Comparative Analyses of Tick Genomes Elucidate Their Genetic Diversity and Vector Capacities.</title>
        <authorList>
            <consortium name="Tick Genome and Microbiome Consortium (TIGMIC)"/>
            <person name="Jia N."/>
            <person name="Wang J."/>
            <person name="Shi W."/>
            <person name="Du L."/>
            <person name="Sun Y."/>
            <person name="Zhan W."/>
            <person name="Jiang J.F."/>
            <person name="Wang Q."/>
            <person name="Zhang B."/>
            <person name="Ji P."/>
            <person name="Bell-Sakyi L."/>
            <person name="Cui X.M."/>
            <person name="Yuan T.T."/>
            <person name="Jiang B.G."/>
            <person name="Yang W.F."/>
            <person name="Lam T.T."/>
            <person name="Chang Q.C."/>
            <person name="Ding S.J."/>
            <person name="Wang X.J."/>
            <person name="Zhu J.G."/>
            <person name="Ruan X.D."/>
            <person name="Zhao L."/>
            <person name="Wei J.T."/>
            <person name="Ye R.Z."/>
            <person name="Que T.C."/>
            <person name="Du C.H."/>
            <person name="Zhou Y.H."/>
            <person name="Cheng J.X."/>
            <person name="Dai P.F."/>
            <person name="Guo W.B."/>
            <person name="Han X.H."/>
            <person name="Huang E.J."/>
            <person name="Li L.F."/>
            <person name="Wei W."/>
            <person name="Gao Y.C."/>
            <person name="Liu J.Z."/>
            <person name="Shao H.Z."/>
            <person name="Wang X."/>
            <person name="Wang C.C."/>
            <person name="Yang T.C."/>
            <person name="Huo Q.B."/>
            <person name="Li W."/>
            <person name="Chen H.Y."/>
            <person name="Chen S.E."/>
            <person name="Zhou L.G."/>
            <person name="Ni X.B."/>
            <person name="Tian J.H."/>
            <person name="Sheng Y."/>
            <person name="Liu T."/>
            <person name="Pan Y.S."/>
            <person name="Xia L.Y."/>
            <person name="Li J."/>
            <person name="Zhao F."/>
            <person name="Cao W.C."/>
        </authorList>
    </citation>
    <scope>NUCLEOTIDE SEQUENCE</scope>
    <source>
        <strain evidence="9">Rsan-2018</strain>
    </source>
</reference>
<comment type="caution">
    <text evidence="9">The sequence shown here is derived from an EMBL/GenBank/DDBJ whole genome shotgun (WGS) entry which is preliminary data.</text>
</comment>
<protein>
    <recommendedName>
        <fullName evidence="8">DDE Tnp4 domain-containing protein</fullName>
    </recommendedName>
</protein>
<name>A0A9D4Q397_RHISA</name>
<sequence>MDWATLATVAQMAVELVDSGSDEEEFDDIVARVLNLLQSMSVEVVTWPDQQQQERAKAGFLAESAGKGPRSTIGCVDGCHVDINTPSKSADSYFNCKKFSSLILQGICNHENGFTDVLIGFPGSAHDARVLREGPFFEAAATKCCNCYILGDSAYPLLPWLMVPYKNMERSFPTWKRKYNKRHAQQRLAIEVAFGLLKQRFRRLYLVDAASIKQCCLIIMGACVLHNICNDDDSGVVVDRSVEGYSECLRKAIAQKQC</sequence>
<keyword evidence="5" id="KW-0479">Metal-binding</keyword>
<comment type="cofactor">
    <cofactor evidence="1">
        <name>a divalent metal cation</name>
        <dbReference type="ChEBI" id="CHEBI:60240"/>
    </cofactor>
</comment>
<proteinExistence type="inferred from homology"/>
<evidence type="ECO:0000256" key="6">
    <source>
        <dbReference type="ARBA" id="ARBA00022801"/>
    </source>
</evidence>
<accession>A0A9D4Q397</accession>
<keyword evidence="4" id="KW-0540">Nuclease</keyword>
<keyword evidence="6" id="KW-0378">Hydrolase</keyword>
<keyword evidence="10" id="KW-1185">Reference proteome</keyword>
<organism evidence="9 10">
    <name type="scientific">Rhipicephalus sanguineus</name>
    <name type="common">Brown dog tick</name>
    <name type="synonym">Ixodes sanguineus</name>
    <dbReference type="NCBI Taxonomy" id="34632"/>
    <lineage>
        <taxon>Eukaryota</taxon>
        <taxon>Metazoa</taxon>
        <taxon>Ecdysozoa</taxon>
        <taxon>Arthropoda</taxon>
        <taxon>Chelicerata</taxon>
        <taxon>Arachnida</taxon>
        <taxon>Acari</taxon>
        <taxon>Parasitiformes</taxon>
        <taxon>Ixodida</taxon>
        <taxon>Ixodoidea</taxon>
        <taxon>Ixodidae</taxon>
        <taxon>Rhipicephalinae</taxon>
        <taxon>Rhipicephalus</taxon>
        <taxon>Rhipicephalus</taxon>
    </lineage>
</organism>
<evidence type="ECO:0000256" key="4">
    <source>
        <dbReference type="ARBA" id="ARBA00022722"/>
    </source>
</evidence>
<feature type="domain" description="DDE Tnp4" evidence="8">
    <location>
        <begin position="76"/>
        <end position="227"/>
    </location>
</feature>
<reference evidence="9" key="2">
    <citation type="submission" date="2021-09" db="EMBL/GenBank/DDBJ databases">
        <authorList>
            <person name="Jia N."/>
            <person name="Wang J."/>
            <person name="Shi W."/>
            <person name="Du L."/>
            <person name="Sun Y."/>
            <person name="Zhan W."/>
            <person name="Jiang J."/>
            <person name="Wang Q."/>
            <person name="Zhang B."/>
            <person name="Ji P."/>
            <person name="Sakyi L.B."/>
            <person name="Cui X."/>
            <person name="Yuan T."/>
            <person name="Jiang B."/>
            <person name="Yang W."/>
            <person name="Lam T.T.-Y."/>
            <person name="Chang Q."/>
            <person name="Ding S."/>
            <person name="Wang X."/>
            <person name="Zhu J."/>
            <person name="Ruan X."/>
            <person name="Zhao L."/>
            <person name="Wei J."/>
            <person name="Que T."/>
            <person name="Du C."/>
            <person name="Cheng J."/>
            <person name="Dai P."/>
            <person name="Han X."/>
            <person name="Huang E."/>
            <person name="Gao Y."/>
            <person name="Liu J."/>
            <person name="Shao H."/>
            <person name="Ye R."/>
            <person name="Li L."/>
            <person name="Wei W."/>
            <person name="Wang X."/>
            <person name="Wang C."/>
            <person name="Huo Q."/>
            <person name="Li W."/>
            <person name="Guo W."/>
            <person name="Chen H."/>
            <person name="Chen S."/>
            <person name="Zhou L."/>
            <person name="Zhou L."/>
            <person name="Ni X."/>
            <person name="Tian J."/>
            <person name="Zhou Y."/>
            <person name="Sheng Y."/>
            <person name="Liu T."/>
            <person name="Pan Y."/>
            <person name="Xia L."/>
            <person name="Li J."/>
            <person name="Zhao F."/>
            <person name="Cao W."/>
        </authorList>
    </citation>
    <scope>NUCLEOTIDE SEQUENCE</scope>
    <source>
        <strain evidence="9">Rsan-2018</strain>
        <tissue evidence="9">Larvae</tissue>
    </source>
</reference>
<evidence type="ECO:0000256" key="7">
    <source>
        <dbReference type="ARBA" id="ARBA00023242"/>
    </source>
</evidence>
<evidence type="ECO:0000256" key="5">
    <source>
        <dbReference type="ARBA" id="ARBA00022723"/>
    </source>
</evidence>
<evidence type="ECO:0000313" key="10">
    <source>
        <dbReference type="Proteomes" id="UP000821837"/>
    </source>
</evidence>
<dbReference type="EMBL" id="JABSTV010001249">
    <property type="protein sequence ID" value="KAH7963679.1"/>
    <property type="molecule type" value="Genomic_DNA"/>
</dbReference>
<dbReference type="GO" id="GO:0046872">
    <property type="term" value="F:metal ion binding"/>
    <property type="evidence" value="ECO:0007669"/>
    <property type="project" value="UniProtKB-KW"/>
</dbReference>
<comment type="similarity">
    <text evidence="3">Belongs to the HARBI1 family.</text>
</comment>
<dbReference type="GO" id="GO:0005634">
    <property type="term" value="C:nucleus"/>
    <property type="evidence" value="ECO:0007669"/>
    <property type="project" value="UniProtKB-SubCell"/>
</dbReference>
<evidence type="ECO:0000256" key="1">
    <source>
        <dbReference type="ARBA" id="ARBA00001968"/>
    </source>
</evidence>